<feature type="compositionally biased region" description="Gly residues" evidence="1">
    <location>
        <begin position="279"/>
        <end position="288"/>
    </location>
</feature>
<organism evidence="3 4">
    <name type="scientific">Actinomadura fulvescens</name>
    <dbReference type="NCBI Taxonomy" id="46160"/>
    <lineage>
        <taxon>Bacteria</taxon>
        <taxon>Bacillati</taxon>
        <taxon>Actinomycetota</taxon>
        <taxon>Actinomycetes</taxon>
        <taxon>Streptosporangiales</taxon>
        <taxon>Thermomonosporaceae</taxon>
        <taxon>Actinomadura</taxon>
    </lineage>
</organism>
<proteinExistence type="predicted"/>
<feature type="compositionally biased region" description="Polar residues" evidence="1">
    <location>
        <begin position="296"/>
        <end position="305"/>
    </location>
</feature>
<evidence type="ECO:0000256" key="1">
    <source>
        <dbReference type="SAM" id="MobiDB-lite"/>
    </source>
</evidence>
<keyword evidence="2" id="KW-0812">Transmembrane</keyword>
<evidence type="ECO:0000313" key="4">
    <source>
        <dbReference type="Proteomes" id="UP001501509"/>
    </source>
</evidence>
<reference evidence="3 4" key="1">
    <citation type="journal article" date="2019" name="Int. J. Syst. Evol. Microbiol.">
        <title>The Global Catalogue of Microorganisms (GCM) 10K type strain sequencing project: providing services to taxonomists for standard genome sequencing and annotation.</title>
        <authorList>
            <consortium name="The Broad Institute Genomics Platform"/>
            <consortium name="The Broad Institute Genome Sequencing Center for Infectious Disease"/>
            <person name="Wu L."/>
            <person name="Ma J."/>
        </authorList>
    </citation>
    <scope>NUCLEOTIDE SEQUENCE [LARGE SCALE GENOMIC DNA]</scope>
    <source>
        <strain evidence="3 4">JCM 6833</strain>
    </source>
</reference>
<gene>
    <name evidence="3" type="ORF">GCM10010411_17720</name>
</gene>
<feature type="transmembrane region" description="Helical" evidence="2">
    <location>
        <begin position="166"/>
        <end position="187"/>
    </location>
</feature>
<protein>
    <submittedName>
        <fullName evidence="3">Uncharacterized protein</fullName>
    </submittedName>
</protein>
<keyword evidence="4" id="KW-1185">Reference proteome</keyword>
<dbReference type="EMBL" id="BAAATD010000002">
    <property type="protein sequence ID" value="GAA2585432.1"/>
    <property type="molecule type" value="Genomic_DNA"/>
</dbReference>
<feature type="compositionally biased region" description="Low complexity" evidence="1">
    <location>
        <begin position="265"/>
        <end position="278"/>
    </location>
</feature>
<keyword evidence="2" id="KW-1133">Transmembrane helix</keyword>
<dbReference type="Proteomes" id="UP001501509">
    <property type="component" value="Unassembled WGS sequence"/>
</dbReference>
<feature type="compositionally biased region" description="Low complexity" evidence="1">
    <location>
        <begin position="83"/>
        <end position="95"/>
    </location>
</feature>
<feature type="region of interest" description="Disordered" evidence="1">
    <location>
        <begin position="206"/>
        <end position="305"/>
    </location>
</feature>
<accession>A0ABN3PLT3</accession>
<keyword evidence="2" id="KW-0472">Membrane</keyword>
<comment type="caution">
    <text evidence="3">The sequence shown here is derived from an EMBL/GenBank/DDBJ whole genome shotgun (WGS) entry which is preliminary data.</text>
</comment>
<feature type="compositionally biased region" description="Low complexity" evidence="1">
    <location>
        <begin position="225"/>
        <end position="257"/>
    </location>
</feature>
<feature type="region of interest" description="Disordered" evidence="1">
    <location>
        <begin position="83"/>
        <end position="103"/>
    </location>
</feature>
<evidence type="ECO:0000256" key="2">
    <source>
        <dbReference type="SAM" id="Phobius"/>
    </source>
</evidence>
<dbReference type="RefSeq" id="WP_344539481.1">
    <property type="nucleotide sequence ID" value="NZ_BAAATD010000002.1"/>
</dbReference>
<name>A0ABN3PLT3_9ACTN</name>
<feature type="compositionally biased region" description="Basic and acidic residues" evidence="1">
    <location>
        <begin position="211"/>
        <end position="224"/>
    </location>
</feature>
<evidence type="ECO:0000313" key="3">
    <source>
        <dbReference type="EMBL" id="GAA2585432.1"/>
    </source>
</evidence>
<feature type="transmembrane region" description="Helical" evidence="2">
    <location>
        <begin position="36"/>
        <end position="57"/>
    </location>
</feature>
<sequence>MRRRLPDLSTTQVVASGLATLAAAWGASYLGVYGTILGAAFMSVASTAGAAVCKHYLDQGKQQLQDMTHLQDEVRGQEAARGAAARATSADPTRTMIWPGDADPNATRVDGLPTFGDGDPNVTRVDRPPAETVANTLATQAGDQAVKEAAWRAAFGNTKVWLRQRWMVLAVSSAAVFALVLGGITVFEWRTGDAFGNSDGRVYKAFTGGDDSGKPSERPTRKSNEPSTKPSTTPSGTPSGEPTQPSPSTSTPSTTPTSPAPSPTPSTQSPAPAPSNSTPGGGEQGGGPRTPPAQENDPNTGHGSG</sequence>